<sequence>MLESERQRIDEINAAMTRLFEERMQVSAKIAQVKVEHQLSLTNVGREQEVIASQVAQLKDATLAPYLTDFYRDVMLISKQYQAKTIKGLGQTK</sequence>
<gene>
    <name evidence="2" type="ORF">FC07_GL001194</name>
</gene>
<evidence type="ECO:0000313" key="2">
    <source>
        <dbReference type="EMBL" id="KRK33433.1"/>
    </source>
</evidence>
<reference evidence="2 3" key="1">
    <citation type="journal article" date="2015" name="Genome Announc.">
        <title>Expanding the biotechnology potential of lactobacilli through comparative genomics of 213 strains and associated genera.</title>
        <authorList>
            <person name="Sun Z."/>
            <person name="Harris H.M."/>
            <person name="McCann A."/>
            <person name="Guo C."/>
            <person name="Argimon S."/>
            <person name="Zhang W."/>
            <person name="Yang X."/>
            <person name="Jeffery I.B."/>
            <person name="Cooney J.C."/>
            <person name="Kagawa T.F."/>
            <person name="Liu W."/>
            <person name="Song Y."/>
            <person name="Salvetti E."/>
            <person name="Wrobel A."/>
            <person name="Rasinkangas P."/>
            <person name="Parkhill J."/>
            <person name="Rea M.C."/>
            <person name="O'Sullivan O."/>
            <person name="Ritari J."/>
            <person name="Douillard F.P."/>
            <person name="Paul Ross R."/>
            <person name="Yang R."/>
            <person name="Briner A.E."/>
            <person name="Felis G.E."/>
            <person name="de Vos W.M."/>
            <person name="Barrangou R."/>
            <person name="Klaenhammer T.R."/>
            <person name="Caufield P.W."/>
            <person name="Cui Y."/>
            <person name="Zhang H."/>
            <person name="O'Toole P.W."/>
        </authorList>
    </citation>
    <scope>NUCLEOTIDE SEQUENCE [LARGE SCALE GENOMIC DNA]</scope>
    <source>
        <strain evidence="2 3">DSM 20003</strain>
    </source>
</reference>
<dbReference type="SUPFAM" id="SSF48600">
    <property type="entry name" value="Chorismate mutase II"/>
    <property type="match status" value="1"/>
</dbReference>
<dbReference type="PATRIC" id="fig|1423726.3.peg.1241"/>
<feature type="domain" description="Chorismate mutase" evidence="1">
    <location>
        <begin position="1"/>
        <end position="86"/>
    </location>
</feature>
<comment type="caution">
    <text evidence="2">The sequence shown here is derived from an EMBL/GenBank/DDBJ whole genome shotgun (WGS) entry which is preliminary data.</text>
</comment>
<evidence type="ECO:0000313" key="3">
    <source>
        <dbReference type="Proteomes" id="UP000051461"/>
    </source>
</evidence>
<dbReference type="PROSITE" id="PS51168">
    <property type="entry name" value="CHORISMATE_MUT_2"/>
    <property type="match status" value="1"/>
</dbReference>
<dbReference type="Pfam" id="PF01817">
    <property type="entry name" value="CM_2"/>
    <property type="match status" value="1"/>
</dbReference>
<dbReference type="Gene3D" id="1.20.59.10">
    <property type="entry name" value="Chorismate mutase"/>
    <property type="match status" value="1"/>
</dbReference>
<accession>A0A0R1GHS1</accession>
<protein>
    <recommendedName>
        <fullName evidence="1">Chorismate mutase domain-containing protein</fullName>
    </recommendedName>
</protein>
<dbReference type="InterPro" id="IPR002701">
    <property type="entry name" value="CM_II_prokaryot"/>
</dbReference>
<organism evidence="2 3">
    <name type="scientific">Loigolactobacillus bifermentans DSM 20003</name>
    <dbReference type="NCBI Taxonomy" id="1423726"/>
    <lineage>
        <taxon>Bacteria</taxon>
        <taxon>Bacillati</taxon>
        <taxon>Bacillota</taxon>
        <taxon>Bacilli</taxon>
        <taxon>Lactobacillales</taxon>
        <taxon>Lactobacillaceae</taxon>
        <taxon>Loigolactobacillus</taxon>
    </lineage>
</organism>
<dbReference type="RefSeq" id="WP_057905369.1">
    <property type="nucleotide sequence ID" value="NZ_AZDA01000116.1"/>
</dbReference>
<proteinExistence type="predicted"/>
<dbReference type="EMBL" id="AZDA01000116">
    <property type="protein sequence ID" value="KRK33433.1"/>
    <property type="molecule type" value="Genomic_DNA"/>
</dbReference>
<dbReference type="InterPro" id="IPR036263">
    <property type="entry name" value="Chorismate_II_sf"/>
</dbReference>
<dbReference type="OrthoDB" id="9802281at2"/>
<name>A0A0R1GHS1_9LACO</name>
<dbReference type="GO" id="GO:0004106">
    <property type="term" value="F:chorismate mutase activity"/>
    <property type="evidence" value="ECO:0007669"/>
    <property type="project" value="InterPro"/>
</dbReference>
<dbReference type="STRING" id="1423726.FC07_GL001194"/>
<evidence type="ECO:0000259" key="1">
    <source>
        <dbReference type="PROSITE" id="PS51168"/>
    </source>
</evidence>
<dbReference type="GO" id="GO:0046417">
    <property type="term" value="P:chorismate metabolic process"/>
    <property type="evidence" value="ECO:0007669"/>
    <property type="project" value="InterPro"/>
</dbReference>
<dbReference type="Proteomes" id="UP000051461">
    <property type="component" value="Unassembled WGS sequence"/>
</dbReference>
<dbReference type="SMART" id="SM00830">
    <property type="entry name" value="CM_2"/>
    <property type="match status" value="1"/>
</dbReference>
<dbReference type="InterPro" id="IPR036979">
    <property type="entry name" value="CM_dom_sf"/>
</dbReference>
<keyword evidence="3" id="KW-1185">Reference proteome</keyword>
<dbReference type="AlphaFoldDB" id="A0A0R1GHS1"/>